<gene>
    <name evidence="2" type="ORF">DTX73_14515</name>
</gene>
<dbReference type="AlphaFoldDB" id="A0A7V7GJZ4"/>
<keyword evidence="1" id="KW-1133">Transmembrane helix</keyword>
<proteinExistence type="predicted"/>
<accession>A0A7V7GJZ4</accession>
<dbReference type="EMBL" id="QOVC01000019">
    <property type="protein sequence ID" value="KAA0685933.1"/>
    <property type="molecule type" value="Genomic_DNA"/>
</dbReference>
<evidence type="ECO:0000313" key="3">
    <source>
        <dbReference type="Proteomes" id="UP000448762"/>
    </source>
</evidence>
<protein>
    <submittedName>
        <fullName evidence="2">Uncharacterized protein</fullName>
    </submittedName>
</protein>
<evidence type="ECO:0000313" key="2">
    <source>
        <dbReference type="EMBL" id="KAA0685933.1"/>
    </source>
</evidence>
<keyword evidence="1" id="KW-0472">Membrane</keyword>
<organism evidence="2 3">
    <name type="scientific">Enterococcus faecium</name>
    <name type="common">Streptococcus faecium</name>
    <dbReference type="NCBI Taxonomy" id="1352"/>
    <lineage>
        <taxon>Bacteria</taxon>
        <taxon>Bacillati</taxon>
        <taxon>Bacillota</taxon>
        <taxon>Bacilli</taxon>
        <taxon>Lactobacillales</taxon>
        <taxon>Enterococcaceae</taxon>
        <taxon>Enterococcus</taxon>
    </lineage>
</organism>
<comment type="caution">
    <text evidence="2">The sequence shown here is derived from an EMBL/GenBank/DDBJ whole genome shotgun (WGS) entry which is preliminary data.</text>
</comment>
<keyword evidence="1" id="KW-0812">Transmembrane</keyword>
<sequence>MYTISIILIVLGFLFMIENIFLLLKDYKLCVLNNKNKNYMVPNIITLIASFALIILGLIYFFVIHSQL</sequence>
<feature type="transmembrane region" description="Helical" evidence="1">
    <location>
        <begin position="6"/>
        <end position="24"/>
    </location>
</feature>
<evidence type="ECO:0000256" key="1">
    <source>
        <dbReference type="SAM" id="Phobius"/>
    </source>
</evidence>
<dbReference type="Proteomes" id="UP000448762">
    <property type="component" value="Unassembled WGS sequence"/>
</dbReference>
<reference evidence="2 3" key="1">
    <citation type="submission" date="2018-07" db="EMBL/GenBank/DDBJ databases">
        <title>High quality draft genome sequencing of Enterococcus faecium exhibiting probiotic potential isolated from mucus of freshwater fish.</title>
        <authorList>
            <person name="El-Jeni R."/>
            <person name="Ghedira K."/>
            <person name="Abdelhak S."/>
            <person name="El-Bour M."/>
            <person name="Bouhaouala-Zahar B."/>
        </authorList>
    </citation>
    <scope>NUCLEOTIDE SEQUENCE [LARGE SCALE GENOMIC DNA]</scope>
    <source>
        <strain evidence="2 3">R.A73</strain>
    </source>
</reference>
<feature type="transmembrane region" description="Helical" evidence="1">
    <location>
        <begin position="44"/>
        <end position="64"/>
    </location>
</feature>
<name>A0A7V7GJZ4_ENTFC</name>